<reference evidence="5 6" key="1">
    <citation type="submission" date="2024-04" db="EMBL/GenBank/DDBJ databases">
        <authorList>
            <person name="Cremers G."/>
        </authorList>
    </citation>
    <scope>NUCLEOTIDE SEQUENCE [LARGE SCALE GENOMIC DNA]</scope>
    <source>
        <strain evidence="5">MeCH1-AG</strain>
    </source>
</reference>
<gene>
    <name evidence="5" type="ORF">MECH1_V1_0351</name>
</gene>
<dbReference type="InterPro" id="IPR023346">
    <property type="entry name" value="Lysozyme-like_dom_sf"/>
</dbReference>
<feature type="domain" description="LysM" evidence="4">
    <location>
        <begin position="486"/>
        <end position="530"/>
    </location>
</feature>
<dbReference type="PROSITE" id="PS51782">
    <property type="entry name" value="LYSM"/>
    <property type="match status" value="2"/>
</dbReference>
<comment type="similarity">
    <text evidence="1">Belongs to the transglycosylase Slt family.</text>
</comment>
<dbReference type="CDD" id="cd00118">
    <property type="entry name" value="LysM"/>
    <property type="match status" value="2"/>
</dbReference>
<sequence length="601" mass="66806">MMRRPKPDLRLLCCASVVVLSLSACTHQGGKLKSGSHLSNNSHPASTSGEKKTWTGQASKNGGRWLRKKSHSLASGAGGGTGSSSQYDNLWDRLFDLYDLPPIEHEAIDREMEWFVNHPDYIERVQQRAEPFLYSIVKQVEKHDIPGELALLPVIESAFQPHAVSPANAAGIWQFIPSTGRLYGLKRSRSYDGRRDIYASTRAAIKYLKKLHADFNGDWLLAIAAYNCGEGAVSRAIQRNLARGLPTDFWSLDLPQETRAYVPRLLAVAKLFAEADQYGINLRAIPNQAVVKPVKIDQQIDLALAADAADISLEKLYELNPGFKRQFVDVEGSYRLFIPAEKKTSEFKEELARLIRETPSPAFPPADQEMEAKPSSPSFVSDATEASEPEGATVAEPDTGDTAPVSFQKERRKSLREREPAPPARAPAESREPLRTVALHQHRSLDRSDDVRVDKPPVRGTGGTARAHKTEVATEEQGRDRSLKKAIYVVQPGETLWAVARKHAVDVRQLAKWNDFSVNTNVKAGQSLIVWNKDSARKLEFANAGIRPSQSIKYTVREGDTLFSISRRFKVSVADLRKWNGSNVEKQMQPGKNITVLVDSN</sequence>
<keyword evidence="6" id="KW-1185">Reference proteome</keyword>
<dbReference type="InterPro" id="IPR018392">
    <property type="entry name" value="LysM"/>
</dbReference>
<accession>A0ABM9NF90</accession>
<dbReference type="Pfam" id="PF01476">
    <property type="entry name" value="LysM"/>
    <property type="match status" value="2"/>
</dbReference>
<feature type="region of interest" description="Disordered" evidence="2">
    <location>
        <begin position="28"/>
        <end position="83"/>
    </location>
</feature>
<keyword evidence="5" id="KW-0326">Glycosidase</keyword>
<proteinExistence type="inferred from homology"/>
<dbReference type="SUPFAM" id="SSF54106">
    <property type="entry name" value="LysM domain"/>
    <property type="match status" value="2"/>
</dbReference>
<protein>
    <submittedName>
        <fullName evidence="5">Membrane-bound lytic murein transglycosylase D</fullName>
        <ecNumber evidence="5">3.2.1.-</ecNumber>
    </submittedName>
</protein>
<evidence type="ECO:0000256" key="1">
    <source>
        <dbReference type="ARBA" id="ARBA00007734"/>
    </source>
</evidence>
<feature type="chain" id="PRO_5047084254" evidence="3">
    <location>
        <begin position="27"/>
        <end position="601"/>
    </location>
</feature>
<dbReference type="PANTHER" id="PTHR33734:SF22">
    <property type="entry name" value="MEMBRANE-BOUND LYTIC MUREIN TRANSGLYCOSYLASE D"/>
    <property type="match status" value="1"/>
</dbReference>
<feature type="compositionally biased region" description="Polar residues" evidence="2">
    <location>
        <begin position="36"/>
        <end position="60"/>
    </location>
</feature>
<evidence type="ECO:0000313" key="6">
    <source>
        <dbReference type="Proteomes" id="UP001497493"/>
    </source>
</evidence>
<evidence type="ECO:0000259" key="4">
    <source>
        <dbReference type="PROSITE" id="PS51782"/>
    </source>
</evidence>
<dbReference type="EMBL" id="OZ026884">
    <property type="protein sequence ID" value="CAL1239127.1"/>
    <property type="molecule type" value="Genomic_DNA"/>
</dbReference>
<dbReference type="GO" id="GO:0016798">
    <property type="term" value="F:hydrolase activity, acting on glycosyl bonds"/>
    <property type="evidence" value="ECO:0007669"/>
    <property type="project" value="UniProtKB-KW"/>
</dbReference>
<evidence type="ECO:0000256" key="3">
    <source>
        <dbReference type="SAM" id="SignalP"/>
    </source>
</evidence>
<name>A0ABM9NF90_9GAMM</name>
<dbReference type="InterPro" id="IPR036779">
    <property type="entry name" value="LysM_dom_sf"/>
</dbReference>
<dbReference type="SMART" id="SM00257">
    <property type="entry name" value="LysM"/>
    <property type="match status" value="2"/>
</dbReference>
<feature type="compositionally biased region" description="Basic and acidic residues" evidence="2">
    <location>
        <begin position="468"/>
        <end position="478"/>
    </location>
</feature>
<feature type="domain" description="LysM" evidence="4">
    <location>
        <begin position="552"/>
        <end position="596"/>
    </location>
</feature>
<feature type="compositionally biased region" description="Basic and acidic residues" evidence="2">
    <location>
        <begin position="443"/>
        <end position="457"/>
    </location>
</feature>
<dbReference type="PROSITE" id="PS00922">
    <property type="entry name" value="TRANSGLYCOSYLASE"/>
    <property type="match status" value="1"/>
</dbReference>
<dbReference type="Proteomes" id="UP001497493">
    <property type="component" value="Chromosome"/>
</dbReference>
<dbReference type="EC" id="3.2.1.-" evidence="5"/>
<dbReference type="InterPro" id="IPR008258">
    <property type="entry name" value="Transglycosylase_SLT_dom_1"/>
</dbReference>
<keyword evidence="5" id="KW-0378">Hydrolase</keyword>
<dbReference type="PANTHER" id="PTHR33734">
    <property type="entry name" value="LYSM DOMAIN-CONTAINING GPI-ANCHORED PROTEIN 2"/>
    <property type="match status" value="1"/>
</dbReference>
<dbReference type="InterPro" id="IPR000189">
    <property type="entry name" value="Transglyc_AS"/>
</dbReference>
<dbReference type="CDD" id="cd16894">
    <property type="entry name" value="MltD-like"/>
    <property type="match status" value="1"/>
</dbReference>
<organism evidence="5 6">
    <name type="scientific">Candidatus Methylocalor cossyra</name>
    <dbReference type="NCBI Taxonomy" id="3108543"/>
    <lineage>
        <taxon>Bacteria</taxon>
        <taxon>Pseudomonadati</taxon>
        <taxon>Pseudomonadota</taxon>
        <taxon>Gammaproteobacteria</taxon>
        <taxon>Methylococcales</taxon>
        <taxon>Methylococcaceae</taxon>
        <taxon>Candidatus Methylocalor</taxon>
    </lineage>
</organism>
<dbReference type="Pfam" id="PF01464">
    <property type="entry name" value="SLT"/>
    <property type="match status" value="1"/>
</dbReference>
<dbReference type="PROSITE" id="PS51257">
    <property type="entry name" value="PROKAR_LIPOPROTEIN"/>
    <property type="match status" value="1"/>
</dbReference>
<dbReference type="SUPFAM" id="SSF53955">
    <property type="entry name" value="Lysozyme-like"/>
    <property type="match status" value="1"/>
</dbReference>
<feature type="region of interest" description="Disordered" evidence="2">
    <location>
        <begin position="359"/>
        <end position="478"/>
    </location>
</feature>
<evidence type="ECO:0000313" key="5">
    <source>
        <dbReference type="EMBL" id="CAL1239127.1"/>
    </source>
</evidence>
<evidence type="ECO:0000256" key="2">
    <source>
        <dbReference type="SAM" id="MobiDB-lite"/>
    </source>
</evidence>
<feature type="signal peptide" evidence="3">
    <location>
        <begin position="1"/>
        <end position="26"/>
    </location>
</feature>
<dbReference type="Gene3D" id="3.10.350.10">
    <property type="entry name" value="LysM domain"/>
    <property type="match status" value="2"/>
</dbReference>
<keyword evidence="3" id="KW-0732">Signal</keyword>
<dbReference type="Gene3D" id="1.10.530.10">
    <property type="match status" value="1"/>
</dbReference>